<name>A0A0T7ANM0_PREIN</name>
<reference evidence="1 2" key="1">
    <citation type="journal article" date="2016" name="DNA Res.">
        <title>The complete genome sequencing of Prevotella intermedia strain OMA14 and a subsequent fine-scale, intra-species genomic comparison reveal an unusual amplification of conjugative and mobile transposons and identify a novel Prevotella-lineage-specific repeat.</title>
        <authorList>
            <person name="Naito M."/>
            <person name="Ogura Y."/>
            <person name="Itoh T."/>
            <person name="Shoji M."/>
            <person name="Okamoto M."/>
            <person name="Hayashi T."/>
            <person name="Nakayama K."/>
        </authorList>
    </citation>
    <scope>NUCLEOTIDE SEQUENCE [LARGE SCALE GENOMIC DNA]</scope>
    <source>
        <strain evidence="1 2">OMA14</strain>
    </source>
</reference>
<evidence type="ECO:0000313" key="1">
    <source>
        <dbReference type="EMBL" id="BAU18615.1"/>
    </source>
</evidence>
<proteinExistence type="predicted"/>
<dbReference type="EMBL" id="AP014598">
    <property type="protein sequence ID" value="BAU18615.1"/>
    <property type="molecule type" value="Genomic_DNA"/>
</dbReference>
<dbReference type="AlphaFoldDB" id="A0A0T7ANM0"/>
<protein>
    <submittedName>
        <fullName evidence="1">Uncharacterized protein</fullName>
    </submittedName>
</protein>
<sequence length="37" mass="3962">MFKGGLHCSFSLSETLLQLAVPCVVSTILHENKAVST</sequence>
<dbReference type="Proteomes" id="UP000217431">
    <property type="component" value="Chromosome II"/>
</dbReference>
<evidence type="ECO:0000313" key="2">
    <source>
        <dbReference type="Proteomes" id="UP000217431"/>
    </source>
</evidence>
<organism evidence="1 2">
    <name type="scientific">Prevotella intermedia</name>
    <dbReference type="NCBI Taxonomy" id="28131"/>
    <lineage>
        <taxon>Bacteria</taxon>
        <taxon>Pseudomonadati</taxon>
        <taxon>Bacteroidota</taxon>
        <taxon>Bacteroidia</taxon>
        <taxon>Bacteroidales</taxon>
        <taxon>Prevotellaceae</taxon>
        <taxon>Prevotella</taxon>
    </lineage>
</organism>
<accession>A0A0T7ANM0</accession>
<gene>
    <name evidence="1" type="ORF">PIOMA14_II_0110</name>
</gene>